<gene>
    <name evidence="1" type="ORF">CEXT_548121</name>
</gene>
<dbReference type="Proteomes" id="UP001054945">
    <property type="component" value="Unassembled WGS sequence"/>
</dbReference>
<dbReference type="AlphaFoldDB" id="A0AAV4YAE4"/>
<accession>A0AAV4YAE4</accession>
<keyword evidence="2" id="KW-1185">Reference proteome</keyword>
<protein>
    <submittedName>
        <fullName evidence="1">Uncharacterized protein</fullName>
    </submittedName>
</protein>
<reference evidence="1 2" key="1">
    <citation type="submission" date="2021-06" db="EMBL/GenBank/DDBJ databases">
        <title>Caerostris extrusa draft genome.</title>
        <authorList>
            <person name="Kono N."/>
            <person name="Arakawa K."/>
        </authorList>
    </citation>
    <scope>NUCLEOTIDE SEQUENCE [LARGE SCALE GENOMIC DNA]</scope>
</reference>
<sequence length="244" mass="28711">MSYIRTIKIKTFPKIFKEILHAEFPLVSLYKFRRINQDIKEDGTWRKKSERKTLLCQRKTPLPPFTQEGRKKYSFTETTVDVFSITGSALVLCVSAKRENKEEKHCFTETTADVVSITGFCTDFMRVFLRQELVKSHCINSGVSTRDIKECGTWRKKISLNKFRRINQDIKEDGTWRKKSEKTLLCERRTRSLFPHRKEENTVLQKRRLVRFPSLVLHCFYACLPSAKTSQGLKIPLKEYIFGI</sequence>
<evidence type="ECO:0000313" key="2">
    <source>
        <dbReference type="Proteomes" id="UP001054945"/>
    </source>
</evidence>
<organism evidence="1 2">
    <name type="scientific">Caerostris extrusa</name>
    <name type="common">Bark spider</name>
    <name type="synonym">Caerostris bankana</name>
    <dbReference type="NCBI Taxonomy" id="172846"/>
    <lineage>
        <taxon>Eukaryota</taxon>
        <taxon>Metazoa</taxon>
        <taxon>Ecdysozoa</taxon>
        <taxon>Arthropoda</taxon>
        <taxon>Chelicerata</taxon>
        <taxon>Arachnida</taxon>
        <taxon>Araneae</taxon>
        <taxon>Araneomorphae</taxon>
        <taxon>Entelegynae</taxon>
        <taxon>Araneoidea</taxon>
        <taxon>Araneidae</taxon>
        <taxon>Caerostris</taxon>
    </lineage>
</organism>
<comment type="caution">
    <text evidence="1">The sequence shown here is derived from an EMBL/GenBank/DDBJ whole genome shotgun (WGS) entry which is preliminary data.</text>
</comment>
<dbReference type="EMBL" id="BPLR01001702">
    <property type="protein sequence ID" value="GIZ04212.1"/>
    <property type="molecule type" value="Genomic_DNA"/>
</dbReference>
<name>A0AAV4YAE4_CAEEX</name>
<evidence type="ECO:0000313" key="1">
    <source>
        <dbReference type="EMBL" id="GIZ04212.1"/>
    </source>
</evidence>
<proteinExistence type="predicted"/>